<keyword evidence="2" id="KW-1185">Reference proteome</keyword>
<dbReference type="SUPFAM" id="SSF55144">
    <property type="entry name" value="LigT-like"/>
    <property type="match status" value="1"/>
</dbReference>
<dbReference type="PANTHER" id="PTHR40037">
    <property type="entry name" value="PHOSPHOESTERASE YJCG-RELATED"/>
    <property type="match status" value="1"/>
</dbReference>
<name>A0A365YK61_9MICC</name>
<evidence type="ECO:0000313" key="2">
    <source>
        <dbReference type="Proteomes" id="UP000252167"/>
    </source>
</evidence>
<evidence type="ECO:0000313" key="1">
    <source>
        <dbReference type="EMBL" id="RBM02929.1"/>
    </source>
</evidence>
<sequence length="187" mass="20699">MSTRRSASCRRWVSDMDNLEPRFTLGVVIPVPQPQRETLRAWRREFGGADTEVIAPHITLVSGSYLNTWEKAAAQVRQVAGQTASFTVQLGAARTFRPASEVVYLPLLDGAEECWALHRGLLSDALRHESNFAYHPHLTIAQNVPPENLDAAQAALDQVGLSFEVSSIQLFDTRGGQWSLSEEIELG</sequence>
<dbReference type="GO" id="GO:0016874">
    <property type="term" value="F:ligase activity"/>
    <property type="evidence" value="ECO:0007669"/>
    <property type="project" value="UniProtKB-KW"/>
</dbReference>
<protein>
    <submittedName>
        <fullName evidence="1">2'-5' RNA ligase</fullName>
    </submittedName>
</protein>
<accession>A0A365YK61</accession>
<proteinExistence type="predicted"/>
<dbReference type="InterPro" id="IPR009097">
    <property type="entry name" value="Cyclic_Pdiesterase"/>
</dbReference>
<comment type="caution">
    <text evidence="1">The sequence shown here is derived from an EMBL/GenBank/DDBJ whole genome shotgun (WGS) entry which is preliminary data.</text>
</comment>
<dbReference type="AlphaFoldDB" id="A0A365YK61"/>
<dbReference type="Pfam" id="PF13563">
    <property type="entry name" value="2_5_RNA_ligase2"/>
    <property type="match status" value="1"/>
</dbReference>
<reference evidence="1 2" key="1">
    <citation type="submission" date="2018-01" db="EMBL/GenBank/DDBJ databases">
        <title>Glutamicibacter soli strain NHPC-3 Whole genome sequence and assembly.</title>
        <authorList>
            <person name="Choudhury P."/>
            <person name="Gupta D."/>
            <person name="Sengupta K."/>
            <person name="Jawed A."/>
            <person name="Sultana N."/>
            <person name="Saha P."/>
        </authorList>
    </citation>
    <scope>NUCLEOTIDE SEQUENCE [LARGE SCALE GENOMIC DNA]</scope>
    <source>
        <strain evidence="1 2">NHPC-3</strain>
    </source>
</reference>
<dbReference type="Proteomes" id="UP000252167">
    <property type="component" value="Unassembled WGS sequence"/>
</dbReference>
<gene>
    <name evidence="1" type="ORF">C1H84_05755</name>
</gene>
<dbReference type="PANTHER" id="PTHR40037:SF1">
    <property type="entry name" value="PHOSPHOESTERASE SAOUHSC_00951-RELATED"/>
    <property type="match status" value="1"/>
</dbReference>
<organism evidence="1 2">
    <name type="scientific">Glutamicibacter soli</name>
    <dbReference type="NCBI Taxonomy" id="453836"/>
    <lineage>
        <taxon>Bacteria</taxon>
        <taxon>Bacillati</taxon>
        <taxon>Actinomycetota</taxon>
        <taxon>Actinomycetes</taxon>
        <taxon>Micrococcales</taxon>
        <taxon>Micrococcaceae</taxon>
        <taxon>Glutamicibacter</taxon>
    </lineage>
</organism>
<dbReference type="Gene3D" id="3.90.1140.10">
    <property type="entry name" value="Cyclic phosphodiesterase"/>
    <property type="match status" value="1"/>
</dbReference>
<keyword evidence="1" id="KW-0436">Ligase</keyword>
<dbReference type="EMBL" id="POAF01000002">
    <property type="protein sequence ID" value="RBM02929.1"/>
    <property type="molecule type" value="Genomic_DNA"/>
</dbReference>
<dbReference type="InterPro" id="IPR050580">
    <property type="entry name" value="2H_phosphoesterase_YjcG-like"/>
</dbReference>